<accession>A0AAW1NM87</accession>
<protein>
    <submittedName>
        <fullName evidence="2">Uncharacterized protein</fullName>
    </submittedName>
</protein>
<gene>
    <name evidence="2" type="ORF">QE152_g298</name>
</gene>
<evidence type="ECO:0000256" key="1">
    <source>
        <dbReference type="SAM" id="MobiDB-lite"/>
    </source>
</evidence>
<keyword evidence="3" id="KW-1185">Reference proteome</keyword>
<feature type="region of interest" description="Disordered" evidence="1">
    <location>
        <begin position="1"/>
        <end position="35"/>
    </location>
</feature>
<evidence type="ECO:0000313" key="2">
    <source>
        <dbReference type="EMBL" id="KAK9759070.1"/>
    </source>
</evidence>
<dbReference type="EMBL" id="JASPKY010000002">
    <property type="protein sequence ID" value="KAK9759070.1"/>
    <property type="molecule type" value="Genomic_DNA"/>
</dbReference>
<feature type="region of interest" description="Disordered" evidence="1">
    <location>
        <begin position="67"/>
        <end position="90"/>
    </location>
</feature>
<name>A0AAW1NM87_POPJA</name>
<sequence length="161" mass="17467">MWLGGGTLDGEDGDSAGKKGTVRGRRGQCGSRALPQNVQSLIFHPKRGSLLLPERSSDDIINLHYTDGTVAGSPGGGAAPAYTRDDDSGEKEGFRYSIPENLKFPTYPVVGSERKFSIQFPTPSGAYRSHLNVVLSNFRERTDNSIPADSTLKFVRHDLTV</sequence>
<proteinExistence type="predicted"/>
<organism evidence="2 3">
    <name type="scientific">Popillia japonica</name>
    <name type="common">Japanese beetle</name>
    <dbReference type="NCBI Taxonomy" id="7064"/>
    <lineage>
        <taxon>Eukaryota</taxon>
        <taxon>Metazoa</taxon>
        <taxon>Ecdysozoa</taxon>
        <taxon>Arthropoda</taxon>
        <taxon>Hexapoda</taxon>
        <taxon>Insecta</taxon>
        <taxon>Pterygota</taxon>
        <taxon>Neoptera</taxon>
        <taxon>Endopterygota</taxon>
        <taxon>Coleoptera</taxon>
        <taxon>Polyphaga</taxon>
        <taxon>Scarabaeiformia</taxon>
        <taxon>Scarabaeidae</taxon>
        <taxon>Rutelinae</taxon>
        <taxon>Popillia</taxon>
    </lineage>
</organism>
<reference evidence="2 3" key="1">
    <citation type="journal article" date="2024" name="BMC Genomics">
        <title>De novo assembly and annotation of Popillia japonica's genome with initial clues to its potential as an invasive pest.</title>
        <authorList>
            <person name="Cucini C."/>
            <person name="Boschi S."/>
            <person name="Funari R."/>
            <person name="Cardaioli E."/>
            <person name="Iannotti N."/>
            <person name="Marturano G."/>
            <person name="Paoli F."/>
            <person name="Bruttini M."/>
            <person name="Carapelli A."/>
            <person name="Frati F."/>
            <person name="Nardi F."/>
        </authorList>
    </citation>
    <scope>NUCLEOTIDE SEQUENCE [LARGE SCALE GENOMIC DNA]</scope>
    <source>
        <strain evidence="2">DMR45628</strain>
    </source>
</reference>
<dbReference type="AlphaFoldDB" id="A0AAW1NM87"/>
<comment type="caution">
    <text evidence="2">The sequence shown here is derived from an EMBL/GenBank/DDBJ whole genome shotgun (WGS) entry which is preliminary data.</text>
</comment>
<dbReference type="Proteomes" id="UP001458880">
    <property type="component" value="Unassembled WGS sequence"/>
</dbReference>
<evidence type="ECO:0000313" key="3">
    <source>
        <dbReference type="Proteomes" id="UP001458880"/>
    </source>
</evidence>